<keyword evidence="2" id="KW-1003">Cell membrane</keyword>
<dbReference type="Proteomes" id="UP000019491">
    <property type="component" value="Unassembled WGS sequence"/>
</dbReference>
<keyword evidence="3" id="KW-0762">Sugar transport</keyword>
<dbReference type="InterPro" id="IPR027417">
    <property type="entry name" value="P-loop_NTPase"/>
</dbReference>
<dbReference type="InterPro" id="IPR003439">
    <property type="entry name" value="ABC_transporter-like_ATP-bd"/>
</dbReference>
<evidence type="ECO:0000256" key="5">
    <source>
        <dbReference type="ARBA" id="ARBA00022741"/>
    </source>
</evidence>
<evidence type="ECO:0000256" key="8">
    <source>
        <dbReference type="ARBA" id="ARBA00023136"/>
    </source>
</evidence>
<dbReference type="SMART" id="SM00382">
    <property type="entry name" value="AAA"/>
    <property type="match status" value="2"/>
</dbReference>
<dbReference type="EMBL" id="BAWF01000041">
    <property type="protein sequence ID" value="GAF47464.1"/>
    <property type="molecule type" value="Genomic_DNA"/>
</dbReference>
<dbReference type="InterPro" id="IPR017871">
    <property type="entry name" value="ABC_transporter-like_CS"/>
</dbReference>
<dbReference type="Gene3D" id="3.40.50.300">
    <property type="entry name" value="P-loop containing nucleotide triphosphate hydrolases"/>
    <property type="match status" value="2"/>
</dbReference>
<dbReference type="CDD" id="cd03216">
    <property type="entry name" value="ABC_Carb_Monos_I"/>
    <property type="match status" value="1"/>
</dbReference>
<feature type="domain" description="ABC transporter" evidence="9">
    <location>
        <begin position="246"/>
        <end position="489"/>
    </location>
</feature>
<dbReference type="PROSITE" id="PS00211">
    <property type="entry name" value="ABC_TRANSPORTER_1"/>
    <property type="match status" value="1"/>
</dbReference>
<evidence type="ECO:0000256" key="3">
    <source>
        <dbReference type="ARBA" id="ARBA00022597"/>
    </source>
</evidence>
<keyword evidence="1" id="KW-0813">Transport</keyword>
<evidence type="ECO:0000256" key="2">
    <source>
        <dbReference type="ARBA" id="ARBA00022475"/>
    </source>
</evidence>
<evidence type="ECO:0000313" key="10">
    <source>
        <dbReference type="EMBL" id="GAF47464.1"/>
    </source>
</evidence>
<sequence length="492" mass="53147">MTFGSVQVLHGVDLSIAHGEIHGLVGENGSGKSTFVKILGGIHTPDSGSEVHLHDSAMPLPLRDPQQHGLAIVHQDLALVESMSVADNTGISTGYERRLAAPIGSRREAAVVRTLAEQFGIDLDPNRLVGMLSPAERTVVAILRALRQLGDGDQRKVIILDEPTAALPRGESLRLLELLRTMASNGTAVLYISHHMNEVLSVCDRVSVLRNGRIVATRESSSSTESEIVELMLGYELGEFYPDKPQSSNDVVRLDVKELTHGTVSNLSFHARRGEIVGVTGLTGMGQDEIPYLLAGGRTRLSGEVTVDGNVTNGAPRSAKVCGMQLVPGNRQRDALWLGGSASENLTLPFLKNFWRGLRLRRSTEHEFSGQALRDFGVRPLRPSLEITKFSGGNQQKVVMARALRQKPGVLLLHEPTQGVDVGAKKEILNVVRQAAADGAAIVVFSSDAEEVAQLCNRVHIMRYGSISATLSESEVSEDRILSLSQHSSVSK</sequence>
<dbReference type="OrthoDB" id="7757085at2"/>
<evidence type="ECO:0000259" key="9">
    <source>
        <dbReference type="PROSITE" id="PS50893"/>
    </source>
</evidence>
<dbReference type="PANTHER" id="PTHR43790:SF3">
    <property type="entry name" value="D-ALLOSE IMPORT ATP-BINDING PROTEIN ALSA-RELATED"/>
    <property type="match status" value="1"/>
</dbReference>
<dbReference type="Pfam" id="PF00005">
    <property type="entry name" value="ABC_tran"/>
    <property type="match status" value="2"/>
</dbReference>
<keyword evidence="6 10" id="KW-0067">ATP-binding</keyword>
<evidence type="ECO:0000256" key="1">
    <source>
        <dbReference type="ARBA" id="ARBA00022448"/>
    </source>
</evidence>
<dbReference type="PANTHER" id="PTHR43790">
    <property type="entry name" value="CARBOHYDRATE TRANSPORT ATP-BINDING PROTEIN MG119-RELATED"/>
    <property type="match status" value="1"/>
</dbReference>
<evidence type="ECO:0000256" key="6">
    <source>
        <dbReference type="ARBA" id="ARBA00022840"/>
    </source>
</evidence>
<dbReference type="CDD" id="cd03215">
    <property type="entry name" value="ABC_Carb_Monos_II"/>
    <property type="match status" value="1"/>
</dbReference>
<reference evidence="10 11" key="1">
    <citation type="submission" date="2014-02" db="EMBL/GenBank/DDBJ databases">
        <title>Whole genome shotgun sequence of Rhodococcus wratislaviensis NBRC 100605.</title>
        <authorList>
            <person name="Hosoyama A."/>
            <person name="Tsuchikane K."/>
            <person name="Yoshida I."/>
            <person name="Ohji S."/>
            <person name="Ichikawa N."/>
            <person name="Yamazoe A."/>
            <person name="Fujita N."/>
        </authorList>
    </citation>
    <scope>NUCLEOTIDE SEQUENCE [LARGE SCALE GENOMIC DNA]</scope>
    <source>
        <strain evidence="10 11">NBRC 100605</strain>
    </source>
</reference>
<proteinExistence type="predicted"/>
<evidence type="ECO:0000313" key="11">
    <source>
        <dbReference type="Proteomes" id="UP000019491"/>
    </source>
</evidence>
<keyword evidence="7" id="KW-1278">Translocase</keyword>
<accession>X0PW06</accession>
<dbReference type="SUPFAM" id="SSF52540">
    <property type="entry name" value="P-loop containing nucleoside triphosphate hydrolases"/>
    <property type="match status" value="2"/>
</dbReference>
<gene>
    <name evidence="10" type="ORF">RW1_041_00080</name>
</gene>
<name>X0PW06_RHOWR</name>
<organism evidence="10 11">
    <name type="scientific">Rhodococcus wratislaviensis NBRC 100605</name>
    <dbReference type="NCBI Taxonomy" id="1219028"/>
    <lineage>
        <taxon>Bacteria</taxon>
        <taxon>Bacillati</taxon>
        <taxon>Actinomycetota</taxon>
        <taxon>Actinomycetes</taxon>
        <taxon>Mycobacteriales</taxon>
        <taxon>Nocardiaceae</taxon>
        <taxon>Rhodococcus</taxon>
    </lineage>
</organism>
<feature type="domain" description="ABC transporter" evidence="9">
    <location>
        <begin position="1"/>
        <end position="236"/>
    </location>
</feature>
<dbReference type="InterPro" id="IPR003593">
    <property type="entry name" value="AAA+_ATPase"/>
</dbReference>
<keyword evidence="4" id="KW-0677">Repeat</keyword>
<protein>
    <submittedName>
        <fullName evidence="10">Putative ABC transporter ATP-binding protein</fullName>
    </submittedName>
</protein>
<dbReference type="AlphaFoldDB" id="X0PW06"/>
<evidence type="ECO:0000256" key="4">
    <source>
        <dbReference type="ARBA" id="ARBA00022737"/>
    </source>
</evidence>
<keyword evidence="5" id="KW-0547">Nucleotide-binding</keyword>
<dbReference type="GO" id="GO:0016887">
    <property type="term" value="F:ATP hydrolysis activity"/>
    <property type="evidence" value="ECO:0007669"/>
    <property type="project" value="InterPro"/>
</dbReference>
<keyword evidence="8" id="KW-0472">Membrane</keyword>
<dbReference type="PROSITE" id="PS50893">
    <property type="entry name" value="ABC_TRANSPORTER_2"/>
    <property type="match status" value="2"/>
</dbReference>
<keyword evidence="11" id="KW-1185">Reference proteome</keyword>
<evidence type="ECO:0000256" key="7">
    <source>
        <dbReference type="ARBA" id="ARBA00022967"/>
    </source>
</evidence>
<dbReference type="GO" id="GO:0005524">
    <property type="term" value="F:ATP binding"/>
    <property type="evidence" value="ECO:0007669"/>
    <property type="project" value="UniProtKB-KW"/>
</dbReference>
<dbReference type="InterPro" id="IPR050107">
    <property type="entry name" value="ABC_carbohydrate_import_ATPase"/>
</dbReference>
<comment type="caution">
    <text evidence="10">The sequence shown here is derived from an EMBL/GenBank/DDBJ whole genome shotgun (WGS) entry which is preliminary data.</text>
</comment>
<dbReference type="RefSeq" id="WP_037236706.1">
    <property type="nucleotide sequence ID" value="NZ_BAWF01000041.1"/>
</dbReference>